<dbReference type="EMBL" id="PPHD01031786">
    <property type="protein sequence ID" value="POI25869.1"/>
    <property type="molecule type" value="Genomic_DNA"/>
</dbReference>
<protein>
    <submittedName>
        <fullName evidence="1">Uncharacterized protein</fullName>
    </submittedName>
</protein>
<keyword evidence="2" id="KW-1185">Reference proteome</keyword>
<accession>A0A2P4SP55</accession>
<dbReference type="Proteomes" id="UP000237246">
    <property type="component" value="Unassembled WGS sequence"/>
</dbReference>
<dbReference type="AlphaFoldDB" id="A0A2P4SP55"/>
<name>A0A2P4SP55_BAMTH</name>
<dbReference type="CDD" id="cd21906">
    <property type="entry name" value="BDD2_Gal11"/>
    <property type="match status" value="1"/>
</dbReference>
<dbReference type="OrthoDB" id="9343693at2759"/>
<organism evidence="1 2">
    <name type="scientific">Bambusicola thoracicus</name>
    <name type="common">Chinese bamboo-partridge</name>
    <name type="synonym">Perdix thoracica</name>
    <dbReference type="NCBI Taxonomy" id="9083"/>
    <lineage>
        <taxon>Eukaryota</taxon>
        <taxon>Metazoa</taxon>
        <taxon>Chordata</taxon>
        <taxon>Craniata</taxon>
        <taxon>Vertebrata</taxon>
        <taxon>Euteleostomi</taxon>
        <taxon>Archelosauria</taxon>
        <taxon>Archosauria</taxon>
        <taxon>Dinosauria</taxon>
        <taxon>Saurischia</taxon>
        <taxon>Theropoda</taxon>
        <taxon>Coelurosauria</taxon>
        <taxon>Aves</taxon>
        <taxon>Neognathae</taxon>
        <taxon>Galloanserae</taxon>
        <taxon>Galliformes</taxon>
        <taxon>Phasianidae</taxon>
        <taxon>Perdicinae</taxon>
        <taxon>Bambusicola</taxon>
    </lineage>
</organism>
<gene>
    <name evidence="1" type="ORF">CIB84_010381</name>
</gene>
<proteinExistence type="predicted"/>
<evidence type="ECO:0000313" key="1">
    <source>
        <dbReference type="EMBL" id="POI25869.1"/>
    </source>
</evidence>
<comment type="caution">
    <text evidence="1">The sequence shown here is derived from an EMBL/GenBank/DDBJ whole genome shotgun (WGS) entry which is preliminary data.</text>
</comment>
<reference evidence="1 2" key="1">
    <citation type="submission" date="2018-01" db="EMBL/GenBank/DDBJ databases">
        <title>Comparison of the Chinese Bamboo Partridge and Red Junglefowl genome sequences highlights the importance of demography in genome evolution.</title>
        <authorList>
            <person name="Tiley G.P."/>
            <person name="Kimball R.T."/>
            <person name="Braun E.L."/>
            <person name="Burleigh J.G."/>
        </authorList>
    </citation>
    <scope>NUCLEOTIDE SEQUENCE [LARGE SCALE GENOMIC DNA]</scope>
    <source>
        <strain evidence="1">RTK389</strain>
        <tissue evidence="1">Blood</tissue>
    </source>
</reference>
<sequence length="157" mass="18023">MRHGLILQHNWESHSSCRSRLAQRHLALCSLPRVLHPFQSLPQTICCIWNVLLAPENLLRRYVWEPCPGRQCLERRILKSAKQSLYLYVSKWSKTSPFVYTDGSGSPCANVLSIPDTTSDFHTCQDEGGHCVSPKIRCLEEQQGLCPLKRWTCCKEI</sequence>
<evidence type="ECO:0000313" key="2">
    <source>
        <dbReference type="Proteomes" id="UP000237246"/>
    </source>
</evidence>